<feature type="domain" description="Glycosyltransferase 2-like" evidence="5">
    <location>
        <begin position="43"/>
        <end position="193"/>
    </location>
</feature>
<dbReference type="RefSeq" id="WP_014295885.1">
    <property type="nucleotide sequence ID" value="NC_016751.1"/>
</dbReference>
<organism evidence="6 7">
    <name type="scientific">Marinitoga piezophila (strain DSM 14283 / JCM 11233 / KA3)</name>
    <dbReference type="NCBI Taxonomy" id="443254"/>
    <lineage>
        <taxon>Bacteria</taxon>
        <taxon>Thermotogati</taxon>
        <taxon>Thermotogota</taxon>
        <taxon>Thermotogae</taxon>
        <taxon>Petrotogales</taxon>
        <taxon>Petrotogaceae</taxon>
        <taxon>Marinitoga</taxon>
    </lineage>
</organism>
<feature type="transmembrane region" description="Helical" evidence="4">
    <location>
        <begin position="309"/>
        <end position="327"/>
    </location>
</feature>
<comment type="similarity">
    <text evidence="1">Belongs to the glycosyltransferase 2 family.</text>
</comment>
<dbReference type="eggNOG" id="COG1215">
    <property type="taxonomic scope" value="Bacteria"/>
</dbReference>
<dbReference type="SUPFAM" id="SSF53448">
    <property type="entry name" value="Nucleotide-diphospho-sugar transferases"/>
    <property type="match status" value="1"/>
</dbReference>
<dbReference type="EMBL" id="CP003257">
    <property type="protein sequence ID" value="AEX84813.1"/>
    <property type="molecule type" value="Genomic_DNA"/>
</dbReference>
<keyword evidence="7" id="KW-1185">Reference proteome</keyword>
<keyword evidence="4" id="KW-0812">Transmembrane</keyword>
<dbReference type="InterPro" id="IPR029044">
    <property type="entry name" value="Nucleotide-diphossugar_trans"/>
</dbReference>
<sequence length="377" mass="44730">MLQIILYSLILSMMFQLLGKYINLYRTMFKMKDLKDIQHPKITIIIPTYNEEKVIEKSILSIEKNSYKNYEIIVIDDNSKDNTYKILKDLENKFSNLKVFKKKGKQGKPQSLNEAFEYASGDVILFLDADAILPDDYLEKHIRYFANKNTEMIYVDFEAYNYHKKLIFDYQEIYFEFSRNILYSNIFSKAVFMGNGVFIKKDILKKIMPIDVNTLVDDVHMAIKLNEIGITQFFIIEPKTEIQYATSLKDLFFQHKRWYIGGLEEFFKASVNKRFDVFILNAFVIIMLFIPIFAVAISFKYPLLTKNILLYYFTIIWGTLLASVFLNKKIKLPGIIFNSLITIPFMIIFEYIIVFNSFISLFKKERIWYKVNRDEVK</sequence>
<dbReference type="STRING" id="443254.Marpi_0366"/>
<dbReference type="InterPro" id="IPR001173">
    <property type="entry name" value="Glyco_trans_2-like"/>
</dbReference>
<proteinExistence type="inferred from homology"/>
<dbReference type="AlphaFoldDB" id="H2J4F8"/>
<keyword evidence="4" id="KW-0472">Membrane</keyword>
<dbReference type="Proteomes" id="UP000007161">
    <property type="component" value="Chromosome"/>
</dbReference>
<evidence type="ECO:0000313" key="7">
    <source>
        <dbReference type="Proteomes" id="UP000007161"/>
    </source>
</evidence>
<name>H2J4F8_MARPK</name>
<evidence type="ECO:0000313" key="6">
    <source>
        <dbReference type="EMBL" id="AEX84813.1"/>
    </source>
</evidence>
<dbReference type="Gene3D" id="3.90.550.10">
    <property type="entry name" value="Spore Coat Polysaccharide Biosynthesis Protein SpsA, Chain A"/>
    <property type="match status" value="1"/>
</dbReference>
<dbReference type="GO" id="GO:0016757">
    <property type="term" value="F:glycosyltransferase activity"/>
    <property type="evidence" value="ECO:0007669"/>
    <property type="project" value="UniProtKB-KW"/>
</dbReference>
<reference evidence="7" key="2">
    <citation type="submission" date="2012-01" db="EMBL/GenBank/DDBJ databases">
        <title>Complete sequence of chromosome of Marinitoga piezophila KA3.</title>
        <authorList>
            <person name="Lucas S."/>
            <person name="Han J."/>
            <person name="Lapidus A."/>
            <person name="Cheng J.-F."/>
            <person name="Goodwin L."/>
            <person name="Pitluck S."/>
            <person name="Peters L."/>
            <person name="Mikhailova N."/>
            <person name="Teshima H."/>
            <person name="Detter J.C."/>
            <person name="Han C."/>
            <person name="Tapia R."/>
            <person name="Land M."/>
            <person name="Hauser L."/>
            <person name="Kyrpides N."/>
            <person name="Ivanova N."/>
            <person name="Pagani I."/>
            <person name="Jebbar M."/>
            <person name="Vannier P."/>
            <person name="Oger P."/>
            <person name="Cario A."/>
            <person name="Bartlett D."/>
            <person name="Noll K.M."/>
            <person name="Woyke T."/>
        </authorList>
    </citation>
    <scope>NUCLEOTIDE SEQUENCE [LARGE SCALE GENOMIC DNA]</scope>
    <source>
        <strain evidence="7">DSM 14283 / JCM 11233 / KA3</strain>
    </source>
</reference>
<reference evidence="6 7" key="1">
    <citation type="journal article" date="2012" name="J. Bacteriol.">
        <title>Complete Genome Sequence of the Thermophilic, Piezophilic, Heterotrophic Bacterium Marinitoga piezophila KA3.</title>
        <authorList>
            <person name="Lucas S."/>
            <person name="Han J."/>
            <person name="Lapidus A."/>
            <person name="Cheng J.F."/>
            <person name="Goodwin L.A."/>
            <person name="Pitluck S."/>
            <person name="Peters L."/>
            <person name="Mikhailova N."/>
            <person name="Teshima H."/>
            <person name="Detter J.C."/>
            <person name="Han C."/>
            <person name="Tapia R."/>
            <person name="Land M."/>
            <person name="Hauser L."/>
            <person name="Kyrpides N.C."/>
            <person name="Ivanova N."/>
            <person name="Pagani I."/>
            <person name="Vannier P."/>
            <person name="Oger P."/>
            <person name="Bartlett D.H."/>
            <person name="Noll K.M."/>
            <person name="Woyke T."/>
            <person name="Jebbar M."/>
        </authorList>
    </citation>
    <scope>NUCLEOTIDE SEQUENCE [LARGE SCALE GENOMIC DNA]</scope>
    <source>
        <strain evidence="7">DSM 14283 / JCM 11233 / KA3</strain>
    </source>
</reference>
<keyword evidence="2" id="KW-0328">Glycosyltransferase</keyword>
<keyword evidence="4" id="KW-1133">Transmembrane helix</keyword>
<evidence type="ECO:0000256" key="3">
    <source>
        <dbReference type="ARBA" id="ARBA00022679"/>
    </source>
</evidence>
<dbReference type="PANTHER" id="PTHR43630">
    <property type="entry name" value="POLY-BETA-1,6-N-ACETYL-D-GLUCOSAMINE SYNTHASE"/>
    <property type="match status" value="1"/>
</dbReference>
<evidence type="ECO:0000256" key="1">
    <source>
        <dbReference type="ARBA" id="ARBA00006739"/>
    </source>
</evidence>
<feature type="transmembrane region" description="Helical" evidence="4">
    <location>
        <begin position="277"/>
        <end position="297"/>
    </location>
</feature>
<protein>
    <submittedName>
        <fullName evidence="6">Glycosyl transferase</fullName>
    </submittedName>
</protein>
<feature type="transmembrane region" description="Helical" evidence="4">
    <location>
        <begin position="6"/>
        <end position="25"/>
    </location>
</feature>
<gene>
    <name evidence="6" type="ordered locus">Marpi_0366</name>
</gene>
<keyword evidence="3 6" id="KW-0808">Transferase</keyword>
<feature type="transmembrane region" description="Helical" evidence="4">
    <location>
        <begin position="339"/>
        <end position="362"/>
    </location>
</feature>
<accession>H2J4F8</accession>
<dbReference type="Pfam" id="PF00535">
    <property type="entry name" value="Glycos_transf_2"/>
    <property type="match status" value="1"/>
</dbReference>
<dbReference type="PANTHER" id="PTHR43630:SF1">
    <property type="entry name" value="POLY-BETA-1,6-N-ACETYL-D-GLUCOSAMINE SYNTHASE"/>
    <property type="match status" value="1"/>
</dbReference>
<evidence type="ECO:0000256" key="4">
    <source>
        <dbReference type="SAM" id="Phobius"/>
    </source>
</evidence>
<dbReference type="HOGENOM" id="CLU_733143_0_0_0"/>
<dbReference type="CDD" id="cd06423">
    <property type="entry name" value="CESA_like"/>
    <property type="match status" value="1"/>
</dbReference>
<evidence type="ECO:0000259" key="5">
    <source>
        <dbReference type="Pfam" id="PF00535"/>
    </source>
</evidence>
<dbReference type="KEGG" id="mpz:Marpi_0366"/>
<evidence type="ECO:0000256" key="2">
    <source>
        <dbReference type="ARBA" id="ARBA00022676"/>
    </source>
</evidence>